<accession>A0A1M7F9P2</accession>
<evidence type="ECO:0000256" key="5">
    <source>
        <dbReference type="ARBA" id="ARBA00022989"/>
    </source>
</evidence>
<keyword evidence="7" id="KW-0813">Transport</keyword>
<evidence type="ECO:0000256" key="1">
    <source>
        <dbReference type="ARBA" id="ARBA00004162"/>
    </source>
</evidence>
<dbReference type="PANTHER" id="PTHR30558">
    <property type="entry name" value="EXBD MEMBRANE COMPONENT OF PMF-DRIVEN MACROMOLECULE IMPORT SYSTEM"/>
    <property type="match status" value="1"/>
</dbReference>
<reference evidence="9 10" key="1">
    <citation type="submission" date="2016-11" db="EMBL/GenBank/DDBJ databases">
        <authorList>
            <person name="Jaros S."/>
            <person name="Januszkiewicz K."/>
            <person name="Wedrychowicz H."/>
        </authorList>
    </citation>
    <scope>NUCLEOTIDE SEQUENCE [LARGE SCALE GENOMIC DNA]</scope>
    <source>
        <strain evidence="9 10">DSM 22153</strain>
    </source>
</reference>
<organism evidence="9 10">
    <name type="scientific">Roseibium suaedae</name>
    <dbReference type="NCBI Taxonomy" id="735517"/>
    <lineage>
        <taxon>Bacteria</taxon>
        <taxon>Pseudomonadati</taxon>
        <taxon>Pseudomonadota</taxon>
        <taxon>Alphaproteobacteria</taxon>
        <taxon>Hyphomicrobiales</taxon>
        <taxon>Stappiaceae</taxon>
        <taxon>Roseibium</taxon>
    </lineage>
</organism>
<dbReference type="OrthoDB" id="7679055at2"/>
<feature type="transmembrane region" description="Helical" evidence="8">
    <location>
        <begin position="12"/>
        <end position="31"/>
    </location>
</feature>
<dbReference type="Proteomes" id="UP000186002">
    <property type="component" value="Unassembled WGS sequence"/>
</dbReference>
<keyword evidence="4 7" id="KW-0812">Transmembrane</keyword>
<evidence type="ECO:0000256" key="3">
    <source>
        <dbReference type="ARBA" id="ARBA00022475"/>
    </source>
</evidence>
<keyword evidence="6 8" id="KW-0472">Membrane</keyword>
<dbReference type="EMBL" id="FRBW01000002">
    <property type="protein sequence ID" value="SHM00387.1"/>
    <property type="molecule type" value="Genomic_DNA"/>
</dbReference>
<dbReference type="RefSeq" id="WP_073011412.1">
    <property type="nucleotide sequence ID" value="NZ_FRBW01000002.1"/>
</dbReference>
<dbReference type="Pfam" id="PF02472">
    <property type="entry name" value="ExbD"/>
    <property type="match status" value="1"/>
</dbReference>
<evidence type="ECO:0000256" key="8">
    <source>
        <dbReference type="SAM" id="Phobius"/>
    </source>
</evidence>
<keyword evidence="7" id="KW-0653">Protein transport</keyword>
<evidence type="ECO:0000256" key="2">
    <source>
        <dbReference type="ARBA" id="ARBA00005811"/>
    </source>
</evidence>
<name>A0A1M7F9P2_9HYPH</name>
<evidence type="ECO:0000256" key="6">
    <source>
        <dbReference type="ARBA" id="ARBA00023136"/>
    </source>
</evidence>
<evidence type="ECO:0000256" key="7">
    <source>
        <dbReference type="RuleBase" id="RU003879"/>
    </source>
</evidence>
<dbReference type="GO" id="GO:0005886">
    <property type="term" value="C:plasma membrane"/>
    <property type="evidence" value="ECO:0007669"/>
    <property type="project" value="UniProtKB-SubCell"/>
</dbReference>
<gene>
    <name evidence="9" type="ORF">SAMN05444272_1535</name>
</gene>
<dbReference type="PANTHER" id="PTHR30558:SF3">
    <property type="entry name" value="BIOPOLYMER TRANSPORT PROTEIN EXBD-RELATED"/>
    <property type="match status" value="1"/>
</dbReference>
<protein>
    <submittedName>
        <fullName evidence="9">Outer membrane transport energization protein ExbD</fullName>
    </submittedName>
</protein>
<keyword evidence="3" id="KW-1003">Cell membrane</keyword>
<sequence>MHINMPRARARKLSLTSLIDVIFLLLLFFMLTSTFTRFGEIDIAAPGGQSTGSGKGPDAILAVDENGLLLNGRPVQAEELGAALAELQEKGAKSVLLIPRGTSTAQDLVTALEQVRRIEGLTVTVAR</sequence>
<evidence type="ECO:0000313" key="10">
    <source>
        <dbReference type="Proteomes" id="UP000186002"/>
    </source>
</evidence>
<dbReference type="InterPro" id="IPR003400">
    <property type="entry name" value="ExbD"/>
</dbReference>
<dbReference type="GO" id="GO:0015031">
    <property type="term" value="P:protein transport"/>
    <property type="evidence" value="ECO:0007669"/>
    <property type="project" value="UniProtKB-KW"/>
</dbReference>
<proteinExistence type="inferred from homology"/>
<keyword evidence="10" id="KW-1185">Reference proteome</keyword>
<dbReference type="STRING" id="735517.SAMN05444272_1535"/>
<dbReference type="GO" id="GO:0022857">
    <property type="term" value="F:transmembrane transporter activity"/>
    <property type="evidence" value="ECO:0007669"/>
    <property type="project" value="InterPro"/>
</dbReference>
<keyword evidence="5 8" id="KW-1133">Transmembrane helix</keyword>
<comment type="subcellular location">
    <subcellularLocation>
        <location evidence="1">Cell membrane</location>
        <topology evidence="1">Single-pass membrane protein</topology>
    </subcellularLocation>
    <subcellularLocation>
        <location evidence="7">Cell membrane</location>
        <topology evidence="7">Single-pass type II membrane protein</topology>
    </subcellularLocation>
</comment>
<evidence type="ECO:0000256" key="4">
    <source>
        <dbReference type="ARBA" id="ARBA00022692"/>
    </source>
</evidence>
<evidence type="ECO:0000313" key="9">
    <source>
        <dbReference type="EMBL" id="SHM00387.1"/>
    </source>
</evidence>
<comment type="similarity">
    <text evidence="2 7">Belongs to the ExbD/TolR family.</text>
</comment>
<dbReference type="AlphaFoldDB" id="A0A1M7F9P2"/>